<protein>
    <submittedName>
        <fullName evidence="1">Uncharacterized protein</fullName>
    </submittedName>
</protein>
<name>A0A7J3JPD3_9CREN</name>
<gene>
    <name evidence="1" type="ORF">ENU30_01085</name>
</gene>
<comment type="caution">
    <text evidence="1">The sequence shown here is derived from an EMBL/GenBank/DDBJ whole genome shotgun (WGS) entry which is preliminary data.</text>
</comment>
<sequence length="109" mass="12646">MYRYIENPQNVYEANELIKLKNRAYIIGKPCVWAIAALLNSTKDKTLNITSIISNLNSNYSTIIKCIEYMRALNMIHEIKLGRIRLIQLNYNNEVVRAMLNILNSVKTI</sequence>
<accession>A0A7J3JPD3</accession>
<dbReference type="AlphaFoldDB" id="A0A7J3JPD3"/>
<reference evidence="1" key="1">
    <citation type="journal article" date="2020" name="mSystems">
        <title>Genome- and Community-Level Interaction Insights into Carbon Utilization and Element Cycling Functions of Hydrothermarchaeota in Hydrothermal Sediment.</title>
        <authorList>
            <person name="Zhou Z."/>
            <person name="Liu Y."/>
            <person name="Xu W."/>
            <person name="Pan J."/>
            <person name="Luo Z.H."/>
            <person name="Li M."/>
        </authorList>
    </citation>
    <scope>NUCLEOTIDE SEQUENCE [LARGE SCALE GENOMIC DNA]</scope>
    <source>
        <strain evidence="1">SpSt-657</strain>
    </source>
</reference>
<organism evidence="1">
    <name type="scientific">Ignisphaera aggregans</name>
    <dbReference type="NCBI Taxonomy" id="334771"/>
    <lineage>
        <taxon>Archaea</taxon>
        <taxon>Thermoproteota</taxon>
        <taxon>Thermoprotei</taxon>
        <taxon>Desulfurococcales</taxon>
        <taxon>Desulfurococcaceae</taxon>
        <taxon>Ignisphaera</taxon>
    </lineage>
</organism>
<dbReference type="InterPro" id="IPR036388">
    <property type="entry name" value="WH-like_DNA-bd_sf"/>
</dbReference>
<evidence type="ECO:0000313" key="1">
    <source>
        <dbReference type="EMBL" id="HGQ17564.1"/>
    </source>
</evidence>
<proteinExistence type="predicted"/>
<dbReference type="EMBL" id="DTBZ01000030">
    <property type="protein sequence ID" value="HGQ17564.1"/>
    <property type="molecule type" value="Genomic_DNA"/>
</dbReference>
<dbReference type="Gene3D" id="1.10.10.10">
    <property type="entry name" value="Winged helix-like DNA-binding domain superfamily/Winged helix DNA-binding domain"/>
    <property type="match status" value="1"/>
</dbReference>